<evidence type="ECO:0000313" key="4">
    <source>
        <dbReference type="EMBL" id="SVC84677.1"/>
    </source>
</evidence>
<proteinExistence type="inferred from homology"/>
<dbReference type="AlphaFoldDB" id="A0A382QI51"/>
<dbReference type="InterPro" id="IPR018146">
    <property type="entry name" value="Glyoxalase_1_CS"/>
</dbReference>
<dbReference type="PROSITE" id="PS00934">
    <property type="entry name" value="GLYOXALASE_I_1"/>
    <property type="match status" value="1"/>
</dbReference>
<accession>A0A382QI51</accession>
<dbReference type="GO" id="GO:0004462">
    <property type="term" value="F:lactoylglutathione lyase activity"/>
    <property type="evidence" value="ECO:0007669"/>
    <property type="project" value="InterPro"/>
</dbReference>
<keyword evidence="2" id="KW-0479">Metal-binding</keyword>
<sequence>VLDHIGIAVVDLDKALSFYRDTLGLCVTGTEEVESQQVRAHFVNAGSASLEILESTSETSPIARFTSRHGPGLHHITLLVEDLATVLVKLKACGTRLIDETPRPGAEGALVAFIHPSSAHGVLVELKQKGNGD</sequence>
<dbReference type="EMBL" id="UINC01114398">
    <property type="protein sequence ID" value="SVC84677.1"/>
    <property type="molecule type" value="Genomic_DNA"/>
</dbReference>
<dbReference type="GO" id="GO:0004493">
    <property type="term" value="F:methylmalonyl-CoA epimerase activity"/>
    <property type="evidence" value="ECO:0007669"/>
    <property type="project" value="TreeGrafter"/>
</dbReference>
<protein>
    <recommendedName>
        <fullName evidence="3">VOC domain-containing protein</fullName>
    </recommendedName>
</protein>
<evidence type="ECO:0000256" key="1">
    <source>
        <dbReference type="ARBA" id="ARBA00009308"/>
    </source>
</evidence>
<dbReference type="CDD" id="cd07249">
    <property type="entry name" value="MMCE"/>
    <property type="match status" value="1"/>
</dbReference>
<name>A0A382QI51_9ZZZZ</name>
<dbReference type="Pfam" id="PF13669">
    <property type="entry name" value="Glyoxalase_4"/>
    <property type="match status" value="1"/>
</dbReference>
<dbReference type="GO" id="GO:0046872">
    <property type="term" value="F:metal ion binding"/>
    <property type="evidence" value="ECO:0007669"/>
    <property type="project" value="UniProtKB-KW"/>
</dbReference>
<feature type="domain" description="VOC" evidence="3">
    <location>
        <begin position="1"/>
        <end position="129"/>
    </location>
</feature>
<dbReference type="Gene3D" id="3.10.180.10">
    <property type="entry name" value="2,3-Dihydroxybiphenyl 1,2-Dioxygenase, domain 1"/>
    <property type="match status" value="1"/>
</dbReference>
<dbReference type="SUPFAM" id="SSF54593">
    <property type="entry name" value="Glyoxalase/Bleomycin resistance protein/Dihydroxybiphenyl dioxygenase"/>
    <property type="match status" value="1"/>
</dbReference>
<organism evidence="4">
    <name type="scientific">marine metagenome</name>
    <dbReference type="NCBI Taxonomy" id="408172"/>
    <lineage>
        <taxon>unclassified sequences</taxon>
        <taxon>metagenomes</taxon>
        <taxon>ecological metagenomes</taxon>
    </lineage>
</organism>
<gene>
    <name evidence="4" type="ORF">METZ01_LOCUS337531</name>
</gene>
<comment type="similarity">
    <text evidence="1">Belongs to the methylmalonyl-CoA epimerase family.</text>
</comment>
<dbReference type="InterPro" id="IPR017515">
    <property type="entry name" value="MeMalonyl-CoA_epimerase"/>
</dbReference>
<reference evidence="4" key="1">
    <citation type="submission" date="2018-05" db="EMBL/GenBank/DDBJ databases">
        <authorList>
            <person name="Lanie J.A."/>
            <person name="Ng W.-L."/>
            <person name="Kazmierczak K.M."/>
            <person name="Andrzejewski T.M."/>
            <person name="Davidsen T.M."/>
            <person name="Wayne K.J."/>
            <person name="Tettelin H."/>
            <person name="Glass J.I."/>
            <person name="Rusch D."/>
            <person name="Podicherti R."/>
            <person name="Tsui H.-C.T."/>
            <person name="Winkler M.E."/>
        </authorList>
    </citation>
    <scope>NUCLEOTIDE SEQUENCE</scope>
</reference>
<dbReference type="InterPro" id="IPR051785">
    <property type="entry name" value="MMCE/EMCE_epimerase"/>
</dbReference>
<dbReference type="PANTHER" id="PTHR43048">
    <property type="entry name" value="METHYLMALONYL-COA EPIMERASE"/>
    <property type="match status" value="1"/>
</dbReference>
<evidence type="ECO:0000259" key="3">
    <source>
        <dbReference type="PROSITE" id="PS51819"/>
    </source>
</evidence>
<dbReference type="PANTHER" id="PTHR43048:SF3">
    <property type="entry name" value="METHYLMALONYL-COA EPIMERASE, MITOCHONDRIAL"/>
    <property type="match status" value="1"/>
</dbReference>
<dbReference type="NCBIfam" id="TIGR03081">
    <property type="entry name" value="metmalonyl_epim"/>
    <property type="match status" value="1"/>
</dbReference>
<dbReference type="PROSITE" id="PS51819">
    <property type="entry name" value="VOC"/>
    <property type="match status" value="1"/>
</dbReference>
<dbReference type="InterPro" id="IPR029068">
    <property type="entry name" value="Glyas_Bleomycin-R_OHBP_Dase"/>
</dbReference>
<evidence type="ECO:0000256" key="2">
    <source>
        <dbReference type="ARBA" id="ARBA00022723"/>
    </source>
</evidence>
<dbReference type="InterPro" id="IPR037523">
    <property type="entry name" value="VOC_core"/>
</dbReference>
<feature type="non-terminal residue" evidence="4">
    <location>
        <position position="1"/>
    </location>
</feature>
<dbReference type="GO" id="GO:0046491">
    <property type="term" value="P:L-methylmalonyl-CoA metabolic process"/>
    <property type="evidence" value="ECO:0007669"/>
    <property type="project" value="TreeGrafter"/>
</dbReference>